<dbReference type="STRING" id="86259.A0A4Z1PG12"/>
<dbReference type="Gene3D" id="3.50.50.60">
    <property type="entry name" value="FAD/NAD(P)-binding domain"/>
    <property type="match status" value="1"/>
</dbReference>
<dbReference type="AlphaFoldDB" id="A0A4Z1PG12"/>
<dbReference type="InterPro" id="IPR053275">
    <property type="entry name" value="Agnestin_monoxygenase"/>
</dbReference>
<name>A0A4Z1PG12_9PEZI</name>
<dbReference type="OrthoDB" id="432536at2759"/>
<dbReference type="EMBL" id="SNSC02000009">
    <property type="protein sequence ID" value="TID21845.1"/>
    <property type="molecule type" value="Genomic_DNA"/>
</dbReference>
<dbReference type="InterPro" id="IPR036188">
    <property type="entry name" value="FAD/NAD-bd_sf"/>
</dbReference>
<gene>
    <name evidence="1" type="ORF">E6O75_ATG05240</name>
</gene>
<proteinExistence type="predicted"/>
<protein>
    <submittedName>
        <fullName evidence="1">Uncharacterized protein</fullName>
    </submittedName>
</protein>
<accession>A0A4Z1PG12</accession>
<dbReference type="PANTHER" id="PTHR38688:SF1">
    <property type="entry name" value="FAD_NAD(P)-BINDING DOMAIN-CONTAINING PROTEIN"/>
    <property type="match status" value="1"/>
</dbReference>
<sequence>MFLMPSLPPIASRLGGSRASWTSLAIGKINQFRWNADCKRSISSSLAPRLGRKYQALVVGAGPAGIAVVGNLLAENKAPILWVDHKFSGGRLNEYYREVPSNTKVKRFVMYAEGVGPFLKIAEEAKKPNAFTHLKKLNQENTCHIAEAADLCIMLTKGLDESKGVDKQFGSVSSAKWSDSNEWHVEIDPSDGGVSGPFTISSDLLVLCTGSNPISSPLPVAGIEKLELDPALKPSHLKQVLSPDEELIIAVIGASHSAILVLRNLYNLASSTHPKLRIRWFTRHPLRYAEERDGWIFRDNTGLKGDVAVWAKENLEEDVLSSSPVSKFLQKIATTKEKEQDDYKKHLPGCTHVVQAIGYKRNEIPALKRNEEPILPVYNNTTGGFADEQGKQVKGLFAAGIAFPERVVDPEGNVEHAVGLWKFMTYLKRVVPTWVGAESL</sequence>
<organism evidence="1 2">
    <name type="scientific">Venturia nashicola</name>
    <dbReference type="NCBI Taxonomy" id="86259"/>
    <lineage>
        <taxon>Eukaryota</taxon>
        <taxon>Fungi</taxon>
        <taxon>Dikarya</taxon>
        <taxon>Ascomycota</taxon>
        <taxon>Pezizomycotina</taxon>
        <taxon>Dothideomycetes</taxon>
        <taxon>Pleosporomycetidae</taxon>
        <taxon>Venturiales</taxon>
        <taxon>Venturiaceae</taxon>
        <taxon>Venturia</taxon>
    </lineage>
</organism>
<reference evidence="1 2" key="1">
    <citation type="submission" date="2019-04" db="EMBL/GenBank/DDBJ databases">
        <title>High contiguity whole genome sequence and gene annotation resource for two Venturia nashicola isolates.</title>
        <authorList>
            <person name="Prokchorchik M."/>
            <person name="Won K."/>
            <person name="Lee Y."/>
            <person name="Choi E.D."/>
            <person name="Segonzac C."/>
            <person name="Sohn K.H."/>
        </authorList>
    </citation>
    <scope>NUCLEOTIDE SEQUENCE [LARGE SCALE GENOMIC DNA]</scope>
    <source>
        <strain evidence="1 2">PRI2</strain>
    </source>
</reference>
<evidence type="ECO:0000313" key="2">
    <source>
        <dbReference type="Proteomes" id="UP000298493"/>
    </source>
</evidence>
<evidence type="ECO:0000313" key="1">
    <source>
        <dbReference type="EMBL" id="TID21845.1"/>
    </source>
</evidence>
<dbReference type="PANTHER" id="PTHR38688">
    <property type="entry name" value="PYR_REDOX_2 DOMAIN-CONTAINING PROTEIN"/>
    <property type="match status" value="1"/>
</dbReference>
<comment type="caution">
    <text evidence="1">The sequence shown here is derived from an EMBL/GenBank/DDBJ whole genome shotgun (WGS) entry which is preliminary data.</text>
</comment>
<dbReference type="SUPFAM" id="SSF51905">
    <property type="entry name" value="FAD/NAD(P)-binding domain"/>
    <property type="match status" value="1"/>
</dbReference>
<dbReference type="Proteomes" id="UP000298493">
    <property type="component" value="Unassembled WGS sequence"/>
</dbReference>
<keyword evidence="2" id="KW-1185">Reference proteome</keyword>